<dbReference type="Proteomes" id="UP000660380">
    <property type="component" value="Unassembled WGS sequence"/>
</dbReference>
<sequence>MRSHSLYRQSDRTPQFTIIKAIAIFTQKRSPLSPQKERSPFSLHKSDRSPQSPIKKAIALLPTKKAIALQDP</sequence>
<evidence type="ECO:0000313" key="3">
    <source>
        <dbReference type="Proteomes" id="UP000660380"/>
    </source>
</evidence>
<evidence type="ECO:0000256" key="1">
    <source>
        <dbReference type="SAM" id="MobiDB-lite"/>
    </source>
</evidence>
<dbReference type="RefSeq" id="WP_144238327.1">
    <property type="nucleotide sequence ID" value="NZ_JACJTA010000001.1"/>
</dbReference>
<accession>A0ABR8GHV1</accession>
<feature type="region of interest" description="Disordered" evidence="1">
    <location>
        <begin position="29"/>
        <end position="54"/>
    </location>
</feature>
<organism evidence="2 3">
    <name type="scientific">Scytonema hofmannii FACHB-248</name>
    <dbReference type="NCBI Taxonomy" id="1842502"/>
    <lineage>
        <taxon>Bacteria</taxon>
        <taxon>Bacillati</taxon>
        <taxon>Cyanobacteriota</taxon>
        <taxon>Cyanophyceae</taxon>
        <taxon>Nostocales</taxon>
        <taxon>Scytonemataceae</taxon>
        <taxon>Scytonema</taxon>
    </lineage>
</organism>
<feature type="compositionally biased region" description="Basic and acidic residues" evidence="1">
    <location>
        <begin position="35"/>
        <end position="48"/>
    </location>
</feature>
<comment type="caution">
    <text evidence="2">The sequence shown here is derived from an EMBL/GenBank/DDBJ whole genome shotgun (WGS) entry which is preliminary data.</text>
</comment>
<protein>
    <submittedName>
        <fullName evidence="2">Uncharacterized protein</fullName>
    </submittedName>
</protein>
<name>A0ABR8GHV1_9CYAN</name>
<dbReference type="EMBL" id="JACJTA010000001">
    <property type="protein sequence ID" value="MBD2602944.1"/>
    <property type="molecule type" value="Genomic_DNA"/>
</dbReference>
<gene>
    <name evidence="2" type="ORF">H6G81_00035</name>
</gene>
<keyword evidence="3" id="KW-1185">Reference proteome</keyword>
<proteinExistence type="predicted"/>
<reference evidence="2 3" key="1">
    <citation type="journal article" date="2020" name="ISME J.">
        <title>Comparative genomics reveals insights into cyanobacterial evolution and habitat adaptation.</title>
        <authorList>
            <person name="Chen M.Y."/>
            <person name="Teng W.K."/>
            <person name="Zhao L."/>
            <person name="Hu C.X."/>
            <person name="Zhou Y.K."/>
            <person name="Han B.P."/>
            <person name="Song L.R."/>
            <person name="Shu W.S."/>
        </authorList>
    </citation>
    <scope>NUCLEOTIDE SEQUENCE [LARGE SCALE GENOMIC DNA]</scope>
    <source>
        <strain evidence="2 3">FACHB-248</strain>
    </source>
</reference>
<evidence type="ECO:0000313" key="2">
    <source>
        <dbReference type="EMBL" id="MBD2602944.1"/>
    </source>
</evidence>